<dbReference type="EMBL" id="UOEW01000021">
    <property type="protein sequence ID" value="VAW33090.1"/>
    <property type="molecule type" value="Genomic_DNA"/>
</dbReference>
<dbReference type="InterPro" id="IPR036968">
    <property type="entry name" value="Enolpyruvate_Tfrase_sf"/>
</dbReference>
<dbReference type="PROSITE" id="PS00104">
    <property type="entry name" value="EPSP_SYNTHASE_1"/>
    <property type="match status" value="1"/>
</dbReference>
<reference evidence="10" key="1">
    <citation type="submission" date="2018-06" db="EMBL/GenBank/DDBJ databases">
        <authorList>
            <person name="Zhirakovskaya E."/>
        </authorList>
    </citation>
    <scope>NUCLEOTIDE SEQUENCE</scope>
</reference>
<evidence type="ECO:0000256" key="1">
    <source>
        <dbReference type="ARBA" id="ARBA00004811"/>
    </source>
</evidence>
<keyword evidence="4" id="KW-0963">Cytoplasm</keyword>
<dbReference type="PANTHER" id="PTHR21090">
    <property type="entry name" value="AROM/DEHYDROQUINATE SYNTHASE"/>
    <property type="match status" value="1"/>
</dbReference>
<comment type="pathway">
    <text evidence="1">Metabolic intermediate biosynthesis; chorismate biosynthesis; chorismate from D-erythrose 4-phosphate and phosphoenolpyruvate: step 6/7.</text>
</comment>
<evidence type="ECO:0000256" key="2">
    <source>
        <dbReference type="ARBA" id="ARBA00009948"/>
    </source>
</evidence>
<dbReference type="Gene3D" id="3.65.10.10">
    <property type="entry name" value="Enolpyruvate transferase domain"/>
    <property type="match status" value="2"/>
</dbReference>
<evidence type="ECO:0000256" key="6">
    <source>
        <dbReference type="ARBA" id="ARBA00022679"/>
    </source>
</evidence>
<dbReference type="UniPathway" id="UPA00053">
    <property type="reaction ID" value="UER00089"/>
</dbReference>
<evidence type="ECO:0000256" key="4">
    <source>
        <dbReference type="ARBA" id="ARBA00022490"/>
    </source>
</evidence>
<dbReference type="PIRSF" id="PIRSF000505">
    <property type="entry name" value="EPSPS"/>
    <property type="match status" value="1"/>
</dbReference>
<dbReference type="GO" id="GO:0009073">
    <property type="term" value="P:aromatic amino acid family biosynthetic process"/>
    <property type="evidence" value="ECO:0007669"/>
    <property type="project" value="UniProtKB-KW"/>
</dbReference>
<evidence type="ECO:0000256" key="7">
    <source>
        <dbReference type="ARBA" id="ARBA00023141"/>
    </source>
</evidence>
<organism evidence="10">
    <name type="scientific">hydrothermal vent metagenome</name>
    <dbReference type="NCBI Taxonomy" id="652676"/>
    <lineage>
        <taxon>unclassified sequences</taxon>
        <taxon>metagenomes</taxon>
        <taxon>ecological metagenomes</taxon>
    </lineage>
</organism>
<dbReference type="HAMAP" id="MF_00210">
    <property type="entry name" value="EPSP_synth"/>
    <property type="match status" value="1"/>
</dbReference>
<dbReference type="NCBIfam" id="TIGR01356">
    <property type="entry name" value="aroA"/>
    <property type="match status" value="1"/>
</dbReference>
<dbReference type="GO" id="GO:0008652">
    <property type="term" value="P:amino acid biosynthetic process"/>
    <property type="evidence" value="ECO:0007669"/>
    <property type="project" value="UniProtKB-KW"/>
</dbReference>
<dbReference type="PROSITE" id="PS00885">
    <property type="entry name" value="EPSP_SYNTHASE_2"/>
    <property type="match status" value="1"/>
</dbReference>
<dbReference type="AlphaFoldDB" id="A0A3B0UW58"/>
<dbReference type="InterPro" id="IPR001986">
    <property type="entry name" value="Enolpyruvate_Tfrase_dom"/>
</dbReference>
<dbReference type="GO" id="GO:0009423">
    <property type="term" value="P:chorismate biosynthetic process"/>
    <property type="evidence" value="ECO:0007669"/>
    <property type="project" value="UniProtKB-UniPathway"/>
</dbReference>
<dbReference type="EC" id="2.5.1.19" evidence="3"/>
<evidence type="ECO:0000259" key="9">
    <source>
        <dbReference type="Pfam" id="PF00275"/>
    </source>
</evidence>
<accession>A0A3B0UW58</accession>
<comment type="catalytic activity">
    <reaction evidence="8">
        <text>3-phosphoshikimate + phosphoenolpyruvate = 5-O-(1-carboxyvinyl)-3-phosphoshikimate + phosphate</text>
        <dbReference type="Rhea" id="RHEA:21256"/>
        <dbReference type="ChEBI" id="CHEBI:43474"/>
        <dbReference type="ChEBI" id="CHEBI:57701"/>
        <dbReference type="ChEBI" id="CHEBI:58702"/>
        <dbReference type="ChEBI" id="CHEBI:145989"/>
        <dbReference type="EC" id="2.5.1.19"/>
    </reaction>
    <physiologicalReaction direction="left-to-right" evidence="8">
        <dbReference type="Rhea" id="RHEA:21257"/>
    </physiologicalReaction>
</comment>
<dbReference type="Pfam" id="PF00275">
    <property type="entry name" value="EPSP_synthase"/>
    <property type="match status" value="1"/>
</dbReference>
<keyword evidence="7" id="KW-0057">Aromatic amino acid biosynthesis</keyword>
<proteinExistence type="inferred from homology"/>
<protein>
    <recommendedName>
        <fullName evidence="3">3-phosphoshikimate 1-carboxyvinyltransferase</fullName>
        <ecNumber evidence="3">2.5.1.19</ecNumber>
    </recommendedName>
</protein>
<dbReference type="SUPFAM" id="SSF55205">
    <property type="entry name" value="EPT/RTPC-like"/>
    <property type="match status" value="1"/>
</dbReference>
<dbReference type="InterPro" id="IPR023193">
    <property type="entry name" value="EPSP_synthase_CS"/>
</dbReference>
<dbReference type="PANTHER" id="PTHR21090:SF5">
    <property type="entry name" value="PENTAFUNCTIONAL AROM POLYPEPTIDE"/>
    <property type="match status" value="1"/>
</dbReference>
<dbReference type="FunFam" id="3.65.10.10:FF:000005">
    <property type="entry name" value="3-phosphoshikimate 1-carboxyvinyltransferase"/>
    <property type="match status" value="1"/>
</dbReference>
<evidence type="ECO:0000256" key="8">
    <source>
        <dbReference type="ARBA" id="ARBA00044633"/>
    </source>
</evidence>
<dbReference type="GO" id="GO:0003866">
    <property type="term" value="F:3-phosphoshikimate 1-carboxyvinyltransferase activity"/>
    <property type="evidence" value="ECO:0007669"/>
    <property type="project" value="UniProtKB-EC"/>
</dbReference>
<evidence type="ECO:0000313" key="10">
    <source>
        <dbReference type="EMBL" id="VAW33090.1"/>
    </source>
</evidence>
<name>A0A3B0UW58_9ZZZZ</name>
<evidence type="ECO:0000256" key="3">
    <source>
        <dbReference type="ARBA" id="ARBA00012450"/>
    </source>
</evidence>
<dbReference type="InterPro" id="IPR013792">
    <property type="entry name" value="RNA3'P_cycl/enolpyr_Trfase_a/b"/>
</dbReference>
<dbReference type="InterPro" id="IPR006264">
    <property type="entry name" value="EPSP_synthase"/>
</dbReference>
<dbReference type="CDD" id="cd01556">
    <property type="entry name" value="EPSP_synthase"/>
    <property type="match status" value="1"/>
</dbReference>
<keyword evidence="6 10" id="KW-0808">Transferase</keyword>
<evidence type="ECO:0000256" key="5">
    <source>
        <dbReference type="ARBA" id="ARBA00022605"/>
    </source>
</evidence>
<keyword evidence="5" id="KW-0028">Amino-acid biosynthesis</keyword>
<feature type="domain" description="Enolpyruvate transferase" evidence="9">
    <location>
        <begin position="2"/>
        <end position="411"/>
    </location>
</feature>
<comment type="similarity">
    <text evidence="2">Belongs to the EPSP synthase family.</text>
</comment>
<gene>
    <name evidence="10" type="ORF">MNBD_GAMMA01-1528</name>
</gene>
<sequence length="421" mass="44889">MVNQQITVPGDKSISHRSMILAGIADGITEITGFLESADCVATMQAMQSMGVKIEKQNNHYLVHGVGKYGLQRPDDGQIDCGNSGTGMRLLSGIMAAQPFDSVISGDKSLNTRPMTRIITPLTMMGATVTATAQGTAPLRFNPVANLRAIHYQTPVASAQIKSCVLLAGLYSDGEVKLTEPKLSRDHTENMLRGFGCELQTSNLTTTMFGGQTLTATAVVVPADISSAAFFMVLASLLDDAEITFNNLCINPSRAGVINILQLMGADIICINQRMHAGEQIADVVVKSSKLTGIEIPNEFIAAAIDEFPVIFIAAACASGQTKLSGAMELRKKESDRIRVMATGLQTLGINCHELDDGLIINGGELTGGVVNSDDDHRCAMSFLIAGQFASQTITVKNCENIMTSFPNFLNICHDLGLKIS</sequence>